<reference evidence="1" key="1">
    <citation type="submission" date="2020-02" db="EMBL/GenBank/DDBJ databases">
        <authorList>
            <person name="Meier V. D."/>
        </authorList>
    </citation>
    <scope>NUCLEOTIDE SEQUENCE</scope>
    <source>
        <strain evidence="1">AVDCRST_MAG93</strain>
    </source>
</reference>
<dbReference type="EMBL" id="CADCTR010002830">
    <property type="protein sequence ID" value="CAA9370560.1"/>
    <property type="molecule type" value="Genomic_DNA"/>
</dbReference>
<gene>
    <name evidence="1" type="ORF">AVDCRST_MAG93-8396</name>
</gene>
<name>A0A6J4MWC5_9CHLR</name>
<feature type="non-terminal residue" evidence="1">
    <location>
        <position position="1"/>
    </location>
</feature>
<organism evidence="1">
    <name type="scientific">uncultured Chloroflexia bacterium</name>
    <dbReference type="NCBI Taxonomy" id="1672391"/>
    <lineage>
        <taxon>Bacteria</taxon>
        <taxon>Bacillati</taxon>
        <taxon>Chloroflexota</taxon>
        <taxon>Chloroflexia</taxon>
        <taxon>environmental samples</taxon>
    </lineage>
</organism>
<dbReference type="AlphaFoldDB" id="A0A6J4MWC5"/>
<protein>
    <submittedName>
        <fullName evidence="1">Uncharacterized protein</fullName>
    </submittedName>
</protein>
<sequence length="30" mass="3382">VDHQANQEVDTAVCMYYTAWGTLGVHLFVL</sequence>
<evidence type="ECO:0000313" key="1">
    <source>
        <dbReference type="EMBL" id="CAA9370560.1"/>
    </source>
</evidence>
<proteinExistence type="predicted"/>
<accession>A0A6J4MWC5</accession>